<evidence type="ECO:0000256" key="2">
    <source>
        <dbReference type="SAM" id="SignalP"/>
    </source>
</evidence>
<dbReference type="EMBL" id="CP034726">
    <property type="protein sequence ID" value="QBP18824.1"/>
    <property type="molecule type" value="Genomic_DNA"/>
</dbReference>
<evidence type="ECO:0000313" key="6">
    <source>
        <dbReference type="Proteomes" id="UP000294321"/>
    </source>
</evidence>
<protein>
    <submittedName>
        <fullName evidence="5">Amino acid ABC transporter substrate-binding protein</fullName>
    </submittedName>
</protein>
<evidence type="ECO:0000313" key="5">
    <source>
        <dbReference type="EMBL" id="QBP18824.1"/>
    </source>
</evidence>
<dbReference type="PANTHER" id="PTHR35936:SF34">
    <property type="entry name" value="ABC TRANSPORTER EXTRACELLULAR-BINDING PROTEIN YCKB-RELATED"/>
    <property type="match status" value="1"/>
</dbReference>
<evidence type="ECO:0000256" key="1">
    <source>
        <dbReference type="ARBA" id="ARBA00022729"/>
    </source>
</evidence>
<dbReference type="Gene3D" id="3.40.190.10">
    <property type="entry name" value="Periplasmic binding protein-like II"/>
    <property type="match status" value="2"/>
</dbReference>
<dbReference type="AlphaFoldDB" id="A0A4P6ZM18"/>
<feature type="signal peptide" evidence="2">
    <location>
        <begin position="1"/>
        <end position="23"/>
    </location>
</feature>
<dbReference type="PROSITE" id="PS51257">
    <property type="entry name" value="PROKAR_LIPOPROTEIN"/>
    <property type="match status" value="1"/>
</dbReference>
<feature type="domain" description="Solute-binding protein family 3/N-terminal" evidence="3">
    <location>
        <begin position="48"/>
        <end position="276"/>
    </location>
</feature>
<dbReference type="InterPro" id="IPR001320">
    <property type="entry name" value="Iontro_rcpt_C"/>
</dbReference>
<dbReference type="RefSeq" id="WP_133442382.1">
    <property type="nucleotide sequence ID" value="NZ_CP034726.1"/>
</dbReference>
<name>A0A4P6ZM18_9LACO</name>
<dbReference type="PANTHER" id="PTHR35936">
    <property type="entry name" value="MEMBRANE-BOUND LYTIC MUREIN TRANSGLYCOSYLASE F"/>
    <property type="match status" value="1"/>
</dbReference>
<accession>A0A4P6ZM18</accession>
<organism evidence="5 6">
    <name type="scientific">Acetilactobacillus jinshanensis</name>
    <dbReference type="NCBI Taxonomy" id="1720083"/>
    <lineage>
        <taxon>Bacteria</taxon>
        <taxon>Bacillati</taxon>
        <taxon>Bacillota</taxon>
        <taxon>Bacilli</taxon>
        <taxon>Lactobacillales</taxon>
        <taxon>Lactobacillaceae</taxon>
        <taxon>Acetilactobacillus</taxon>
    </lineage>
</organism>
<dbReference type="SMART" id="SM00079">
    <property type="entry name" value="PBPe"/>
    <property type="match status" value="1"/>
</dbReference>
<keyword evidence="6" id="KW-1185">Reference proteome</keyword>
<dbReference type="KEGG" id="lji:ELX58_06885"/>
<dbReference type="Pfam" id="PF00497">
    <property type="entry name" value="SBP_bac_3"/>
    <property type="match status" value="1"/>
</dbReference>
<dbReference type="GO" id="GO:0016020">
    <property type="term" value="C:membrane"/>
    <property type="evidence" value="ECO:0007669"/>
    <property type="project" value="InterPro"/>
</dbReference>
<sequence>MKRFLKILVRIAILLLLVCTAIGATGCESEVKRANTQNTWSRIKQRKKVVIGIDETFVPFGYQNKKGKIVGYDVDLANAAFKTMGIKPDFQPIDWNMNTTELRNKTIDVIWNGFSITPQRKRVCAFSKPYVYGGYNIVTLRKNHINNIKDMNGKSLGVQGGSSDQQTLDQQPKILKDRIKNRKPILYGTYNDALSDLKSGRVDALLIDSANANYYISHESDPAEFKQFNSPFPAQYDAVGFRKGDVTLRKKVNQALIKLSKSGKLAKINKKWFGPKYNTNKLPLLIK</sequence>
<feature type="domain" description="Ionotropic glutamate receptor C-terminal" evidence="4">
    <location>
        <begin position="46"/>
        <end position="275"/>
    </location>
</feature>
<keyword evidence="1 2" id="KW-0732">Signal</keyword>
<dbReference type="GO" id="GO:0015276">
    <property type="term" value="F:ligand-gated monoatomic ion channel activity"/>
    <property type="evidence" value="ECO:0007669"/>
    <property type="project" value="InterPro"/>
</dbReference>
<evidence type="ECO:0000259" key="3">
    <source>
        <dbReference type="SMART" id="SM00062"/>
    </source>
</evidence>
<dbReference type="Proteomes" id="UP000294321">
    <property type="component" value="Chromosome"/>
</dbReference>
<dbReference type="OrthoDB" id="9775197at2"/>
<dbReference type="CDD" id="cd00996">
    <property type="entry name" value="PBP2_AatB_like"/>
    <property type="match status" value="1"/>
</dbReference>
<dbReference type="SMART" id="SM00062">
    <property type="entry name" value="PBPb"/>
    <property type="match status" value="1"/>
</dbReference>
<dbReference type="InterPro" id="IPR001638">
    <property type="entry name" value="Solute-binding_3/MltF_N"/>
</dbReference>
<dbReference type="SUPFAM" id="SSF53850">
    <property type="entry name" value="Periplasmic binding protein-like II"/>
    <property type="match status" value="1"/>
</dbReference>
<feature type="chain" id="PRO_5038489807" evidence="2">
    <location>
        <begin position="24"/>
        <end position="287"/>
    </location>
</feature>
<proteinExistence type="predicted"/>
<reference evidence="6" key="1">
    <citation type="submission" date="2018-12" db="EMBL/GenBank/DDBJ databases">
        <title>A new species of lactobacillus.</title>
        <authorList>
            <person name="Jian Y."/>
            <person name="Xin L."/>
            <person name="Hong Z.J."/>
            <person name="Ming L.Z."/>
            <person name="Hong X.Z."/>
        </authorList>
    </citation>
    <scope>NUCLEOTIDE SEQUENCE [LARGE SCALE GENOMIC DNA]</scope>
    <source>
        <strain evidence="6">HSLZ-75</strain>
    </source>
</reference>
<evidence type="ECO:0000259" key="4">
    <source>
        <dbReference type="SMART" id="SM00079"/>
    </source>
</evidence>
<gene>
    <name evidence="5" type="ORF">ELX58_06885</name>
</gene>